<dbReference type="EMBL" id="FMYM01000007">
    <property type="protein sequence ID" value="SDC35613.1"/>
    <property type="molecule type" value="Genomic_DNA"/>
</dbReference>
<evidence type="ECO:0000313" key="6">
    <source>
        <dbReference type="EMBL" id="SDC35613.1"/>
    </source>
</evidence>
<dbReference type="Pfam" id="PF01168">
    <property type="entry name" value="Ala_racemase_N"/>
    <property type="match status" value="1"/>
</dbReference>
<dbReference type="InterPro" id="IPR011078">
    <property type="entry name" value="PyrdxlP_homeostasis"/>
</dbReference>
<feature type="domain" description="Alanine racemase N-terminal" evidence="5">
    <location>
        <begin position="29"/>
        <end position="230"/>
    </location>
</feature>
<dbReference type="PIRSF" id="PIRSF004848">
    <property type="entry name" value="YBL036c_PLPDEIII"/>
    <property type="match status" value="1"/>
</dbReference>
<evidence type="ECO:0000259" key="5">
    <source>
        <dbReference type="Pfam" id="PF01168"/>
    </source>
</evidence>
<reference evidence="7" key="1">
    <citation type="submission" date="2016-09" db="EMBL/GenBank/DDBJ databases">
        <authorList>
            <person name="Varghese N."/>
            <person name="Submissions S."/>
        </authorList>
    </citation>
    <scope>NUCLEOTIDE SEQUENCE [LARGE SCALE GENOMIC DNA]</scope>
    <source>
        <strain evidence="7">25nlg</strain>
    </source>
</reference>
<keyword evidence="7" id="KW-1185">Reference proteome</keyword>
<evidence type="ECO:0000256" key="4">
    <source>
        <dbReference type="RuleBase" id="RU004514"/>
    </source>
</evidence>
<dbReference type="SUPFAM" id="SSF51419">
    <property type="entry name" value="PLP-binding barrel"/>
    <property type="match status" value="1"/>
</dbReference>
<dbReference type="CDD" id="cd00635">
    <property type="entry name" value="PLPDE_III_YBL036c_like"/>
    <property type="match status" value="1"/>
</dbReference>
<accession>A0A1G6KXE9</accession>
<feature type="modified residue" description="N6-(pyridoxal phosphate)lysine" evidence="2 3">
    <location>
        <position position="39"/>
    </location>
</feature>
<keyword evidence="1 2" id="KW-0663">Pyridoxal phosphate</keyword>
<sequence length="234" mass="25869">MYPSVNVEENFMDIRHSIMTACEKSGRAASSVRVVAVTKNVGVPTIHRVLAAGIYDIGENRVDTALEKMSAVTHNKAVWHFIGSLQSKKAKHVASAFTYIHSLDRLRLAQALDKRLDQHCPLKCFVQVNVSGEKTKAGLRPHEVKDFIAALADFPSLQIVGLMTMAPFVRNAEEVRPVFRALRLLRDDIQSLQLSHAPCKALSMGMSNDYQVAIEEGATFIRLGTSLVGNETLR</sequence>
<dbReference type="InterPro" id="IPR001608">
    <property type="entry name" value="Ala_racemase_N"/>
</dbReference>
<gene>
    <name evidence="6" type="ORF">SAMN05421737_107186</name>
</gene>
<dbReference type="RefSeq" id="WP_367576291.1">
    <property type="nucleotide sequence ID" value="NZ_FMYM01000007.1"/>
</dbReference>
<comment type="similarity">
    <text evidence="2 4">Belongs to the pyridoxal phosphate-binding protein YggS/PROSC family.</text>
</comment>
<evidence type="ECO:0000313" key="7">
    <source>
        <dbReference type="Proteomes" id="UP000242662"/>
    </source>
</evidence>
<comment type="cofactor">
    <cofactor evidence="3">
        <name>pyridoxal 5'-phosphate</name>
        <dbReference type="ChEBI" id="CHEBI:597326"/>
    </cofactor>
</comment>
<name>A0A1G6KXE9_9BACI</name>
<dbReference type="Gene3D" id="3.20.20.10">
    <property type="entry name" value="Alanine racemase"/>
    <property type="match status" value="1"/>
</dbReference>
<organism evidence="6 7">
    <name type="scientific">Shouchella lonarensis</name>
    <dbReference type="NCBI Taxonomy" id="1464122"/>
    <lineage>
        <taxon>Bacteria</taxon>
        <taxon>Bacillati</taxon>
        <taxon>Bacillota</taxon>
        <taxon>Bacilli</taxon>
        <taxon>Bacillales</taxon>
        <taxon>Bacillaceae</taxon>
        <taxon>Shouchella</taxon>
    </lineage>
</organism>
<dbReference type="PROSITE" id="PS01211">
    <property type="entry name" value="UPF0001"/>
    <property type="match status" value="1"/>
</dbReference>
<evidence type="ECO:0000256" key="2">
    <source>
        <dbReference type="HAMAP-Rule" id="MF_02087"/>
    </source>
</evidence>
<dbReference type="Proteomes" id="UP000242662">
    <property type="component" value="Unassembled WGS sequence"/>
</dbReference>
<dbReference type="PANTHER" id="PTHR10146:SF14">
    <property type="entry name" value="PYRIDOXAL PHOSPHATE HOMEOSTASIS PROTEIN"/>
    <property type="match status" value="1"/>
</dbReference>
<dbReference type="GO" id="GO:0030170">
    <property type="term" value="F:pyridoxal phosphate binding"/>
    <property type="evidence" value="ECO:0007669"/>
    <property type="project" value="UniProtKB-UniRule"/>
</dbReference>
<evidence type="ECO:0000256" key="1">
    <source>
        <dbReference type="ARBA" id="ARBA00022898"/>
    </source>
</evidence>
<dbReference type="AlphaFoldDB" id="A0A1G6KXE9"/>
<proteinExistence type="inferred from homology"/>
<dbReference type="HAMAP" id="MF_02087">
    <property type="entry name" value="PLP_homeostasis"/>
    <property type="match status" value="1"/>
</dbReference>
<comment type="function">
    <text evidence="2">Pyridoxal 5'-phosphate (PLP)-binding protein, which is involved in PLP homeostasis.</text>
</comment>
<dbReference type="InterPro" id="IPR029066">
    <property type="entry name" value="PLP-binding_barrel"/>
</dbReference>
<dbReference type="NCBIfam" id="TIGR00044">
    <property type="entry name" value="YggS family pyridoxal phosphate-dependent enzyme"/>
    <property type="match status" value="1"/>
</dbReference>
<protein>
    <recommendedName>
        <fullName evidence="2">Pyridoxal phosphate homeostasis protein</fullName>
        <shortName evidence="2">PLP homeostasis protein</shortName>
    </recommendedName>
</protein>
<evidence type="ECO:0000256" key="3">
    <source>
        <dbReference type="PIRSR" id="PIRSR004848-1"/>
    </source>
</evidence>
<dbReference type="STRING" id="1464122.SAMN05421737_107186"/>
<dbReference type="PANTHER" id="PTHR10146">
    <property type="entry name" value="PROLINE SYNTHETASE CO-TRANSCRIBED BACTERIAL HOMOLOG PROTEIN"/>
    <property type="match status" value="1"/>
</dbReference>
<dbReference type="FunFam" id="3.20.20.10:FF:000018">
    <property type="entry name" value="Pyridoxal phosphate homeostasis protein"/>
    <property type="match status" value="1"/>
</dbReference>